<gene>
    <name evidence="1" type="ORF">PISMIDRAFT_313511</name>
</gene>
<evidence type="ECO:0000313" key="2">
    <source>
        <dbReference type="Proteomes" id="UP000054018"/>
    </source>
</evidence>
<reference evidence="2" key="2">
    <citation type="submission" date="2015-01" db="EMBL/GenBank/DDBJ databases">
        <title>Evolutionary Origins and Diversification of the Mycorrhizal Mutualists.</title>
        <authorList>
            <consortium name="DOE Joint Genome Institute"/>
            <consortium name="Mycorrhizal Genomics Consortium"/>
            <person name="Kohler A."/>
            <person name="Kuo A."/>
            <person name="Nagy L.G."/>
            <person name="Floudas D."/>
            <person name="Copeland A."/>
            <person name="Barry K.W."/>
            <person name="Cichocki N."/>
            <person name="Veneault-Fourrey C."/>
            <person name="LaButti K."/>
            <person name="Lindquist E.A."/>
            <person name="Lipzen A."/>
            <person name="Lundell T."/>
            <person name="Morin E."/>
            <person name="Murat C."/>
            <person name="Riley R."/>
            <person name="Ohm R."/>
            <person name="Sun H."/>
            <person name="Tunlid A."/>
            <person name="Henrissat B."/>
            <person name="Grigoriev I.V."/>
            <person name="Hibbett D.S."/>
            <person name="Martin F."/>
        </authorList>
    </citation>
    <scope>NUCLEOTIDE SEQUENCE [LARGE SCALE GENOMIC DNA]</scope>
    <source>
        <strain evidence="2">441</strain>
    </source>
</reference>
<sequence>MTTRLTDFFPFLPTPSRTLLASSNNLPRSNAILGGGSSTLTTSSFEVRFRAAMSNVFWSGPPLLPLDDVPSSIRLEVCATPPALFADLTGGATGDMALETGVVYPEEPILLPCWAAFCAFSRSLAAAATSSELSVSKFHSNTHYNYS</sequence>
<dbReference type="HOGENOM" id="CLU_1768840_0_0_1"/>
<keyword evidence="2" id="KW-1185">Reference proteome</keyword>
<dbReference type="AlphaFoldDB" id="A0A0D0AFC6"/>
<protein>
    <submittedName>
        <fullName evidence="1">Uncharacterized protein</fullName>
    </submittedName>
</protein>
<reference evidence="1 2" key="1">
    <citation type="submission" date="2014-04" db="EMBL/GenBank/DDBJ databases">
        <authorList>
            <consortium name="DOE Joint Genome Institute"/>
            <person name="Kuo A."/>
            <person name="Kohler A."/>
            <person name="Costa M.D."/>
            <person name="Nagy L.G."/>
            <person name="Floudas D."/>
            <person name="Copeland A."/>
            <person name="Barry K.W."/>
            <person name="Cichocki N."/>
            <person name="Veneault-Fourrey C."/>
            <person name="LaButti K."/>
            <person name="Lindquist E.A."/>
            <person name="Lipzen A."/>
            <person name="Lundell T."/>
            <person name="Morin E."/>
            <person name="Murat C."/>
            <person name="Sun H."/>
            <person name="Tunlid A."/>
            <person name="Henrissat B."/>
            <person name="Grigoriev I.V."/>
            <person name="Hibbett D.S."/>
            <person name="Martin F."/>
            <person name="Nordberg H.P."/>
            <person name="Cantor M.N."/>
            <person name="Hua S.X."/>
        </authorList>
    </citation>
    <scope>NUCLEOTIDE SEQUENCE [LARGE SCALE GENOMIC DNA]</scope>
    <source>
        <strain evidence="1 2">441</strain>
    </source>
</reference>
<dbReference type="EMBL" id="KN833686">
    <property type="protein sequence ID" value="KIK30833.1"/>
    <property type="molecule type" value="Genomic_DNA"/>
</dbReference>
<accession>A0A0D0AFC6</accession>
<dbReference type="Proteomes" id="UP000054018">
    <property type="component" value="Unassembled WGS sequence"/>
</dbReference>
<name>A0A0D0AFC6_9AGAM</name>
<organism evidence="1 2">
    <name type="scientific">Pisolithus microcarpus 441</name>
    <dbReference type="NCBI Taxonomy" id="765257"/>
    <lineage>
        <taxon>Eukaryota</taxon>
        <taxon>Fungi</taxon>
        <taxon>Dikarya</taxon>
        <taxon>Basidiomycota</taxon>
        <taxon>Agaricomycotina</taxon>
        <taxon>Agaricomycetes</taxon>
        <taxon>Agaricomycetidae</taxon>
        <taxon>Boletales</taxon>
        <taxon>Sclerodermatineae</taxon>
        <taxon>Pisolithaceae</taxon>
        <taxon>Pisolithus</taxon>
    </lineage>
</organism>
<proteinExistence type="predicted"/>
<evidence type="ECO:0000313" key="1">
    <source>
        <dbReference type="EMBL" id="KIK30833.1"/>
    </source>
</evidence>